<name>A0A1A5ZXK8_9TREE</name>
<feature type="compositionally biased region" description="Basic and acidic residues" evidence="1">
    <location>
        <begin position="122"/>
        <end position="133"/>
    </location>
</feature>
<organism evidence="2">
    <name type="scientific">Kwoniella dejecticola CBS 10117</name>
    <dbReference type="NCBI Taxonomy" id="1296121"/>
    <lineage>
        <taxon>Eukaryota</taxon>
        <taxon>Fungi</taxon>
        <taxon>Dikarya</taxon>
        <taxon>Basidiomycota</taxon>
        <taxon>Agaricomycotina</taxon>
        <taxon>Tremellomycetes</taxon>
        <taxon>Tremellales</taxon>
        <taxon>Cryptococcaceae</taxon>
        <taxon>Kwoniella</taxon>
    </lineage>
</organism>
<dbReference type="GO" id="GO:0005730">
    <property type="term" value="C:nucleolus"/>
    <property type="evidence" value="ECO:0007669"/>
    <property type="project" value="TreeGrafter"/>
</dbReference>
<dbReference type="KEGG" id="kdj:28970999"/>
<reference evidence="3" key="3">
    <citation type="submission" date="2024-02" db="EMBL/GenBank/DDBJ databases">
        <title>Comparative genomics of Cryptococcus and Kwoniella reveals pathogenesis evolution and contrasting modes of karyotype evolution via chromosome fusion or intercentromeric recombination.</title>
        <authorList>
            <person name="Coelho M.A."/>
            <person name="David-Palma M."/>
            <person name="Shea T."/>
            <person name="Bowers K."/>
            <person name="McGinley-Smith S."/>
            <person name="Mohammad A.W."/>
            <person name="Gnirke A."/>
            <person name="Yurkov A.M."/>
            <person name="Nowrousian M."/>
            <person name="Sun S."/>
            <person name="Cuomo C.A."/>
            <person name="Heitman J."/>
        </authorList>
    </citation>
    <scope>NUCLEOTIDE SEQUENCE</scope>
    <source>
        <strain evidence="3">CBS 10117</strain>
    </source>
</reference>
<feature type="region of interest" description="Disordered" evidence="1">
    <location>
        <begin position="66"/>
        <end position="89"/>
    </location>
</feature>
<evidence type="ECO:0000313" key="2">
    <source>
        <dbReference type="EMBL" id="OBR82540.1"/>
    </source>
</evidence>
<protein>
    <recommendedName>
        <fullName evidence="5">DUF1168-domain-containing protein</fullName>
    </recommendedName>
</protein>
<dbReference type="GeneID" id="28970999"/>
<feature type="compositionally biased region" description="Basic residues" evidence="1">
    <location>
        <begin position="134"/>
        <end position="147"/>
    </location>
</feature>
<evidence type="ECO:0000256" key="1">
    <source>
        <dbReference type="SAM" id="MobiDB-lite"/>
    </source>
</evidence>
<feature type="compositionally biased region" description="Basic and acidic residues" evidence="1">
    <location>
        <begin position="226"/>
        <end position="239"/>
    </location>
</feature>
<dbReference type="STRING" id="1296121.A0A1A5ZXK8"/>
<reference evidence="2" key="1">
    <citation type="submission" date="2013-07" db="EMBL/GenBank/DDBJ databases">
        <title>The Genome Sequence of Cryptococcus dejecticola CBS10117.</title>
        <authorList>
            <consortium name="The Broad Institute Genome Sequencing Platform"/>
            <person name="Cuomo C."/>
            <person name="Litvintseva A."/>
            <person name="Chen Y."/>
            <person name="Heitman J."/>
            <person name="Sun S."/>
            <person name="Springer D."/>
            <person name="Dromer F."/>
            <person name="Young S.K."/>
            <person name="Zeng Q."/>
            <person name="Gargeya S."/>
            <person name="Fitzgerald M."/>
            <person name="Abouelleil A."/>
            <person name="Alvarado L."/>
            <person name="Berlin A.M."/>
            <person name="Chapman S.B."/>
            <person name="Dewar J."/>
            <person name="Goldberg J."/>
            <person name="Griggs A."/>
            <person name="Gujja S."/>
            <person name="Hansen M."/>
            <person name="Howarth C."/>
            <person name="Imamovic A."/>
            <person name="Larimer J."/>
            <person name="McCowan C."/>
            <person name="Murphy C."/>
            <person name="Pearson M."/>
            <person name="Priest M."/>
            <person name="Roberts A."/>
            <person name="Saif S."/>
            <person name="Shea T."/>
            <person name="Sykes S."/>
            <person name="Wortman J."/>
            <person name="Nusbaum C."/>
            <person name="Birren B."/>
        </authorList>
    </citation>
    <scope>NUCLEOTIDE SEQUENCE [LARGE SCALE GENOMIC DNA]</scope>
    <source>
        <strain evidence="2">CBS 10117</strain>
    </source>
</reference>
<dbReference type="InterPro" id="IPR009548">
    <property type="entry name" value="Prkrip1"/>
</dbReference>
<dbReference type="PANTHER" id="PTHR13507:SF0">
    <property type="entry name" value="PRKR-INTERACTING PROTEIN 1"/>
    <property type="match status" value="1"/>
</dbReference>
<dbReference type="EMBL" id="CP144540">
    <property type="protein sequence ID" value="WWC65751.1"/>
    <property type="molecule type" value="Genomic_DNA"/>
</dbReference>
<dbReference type="PANTHER" id="PTHR13507">
    <property type="entry name" value="PRKR-INTERACTING PROTEIN 1"/>
    <property type="match status" value="1"/>
</dbReference>
<dbReference type="AlphaFoldDB" id="A0A1A5ZXK8"/>
<feature type="region of interest" description="Disordered" evidence="1">
    <location>
        <begin position="110"/>
        <end position="239"/>
    </location>
</feature>
<feature type="compositionally biased region" description="Polar residues" evidence="1">
    <location>
        <begin position="11"/>
        <end position="21"/>
    </location>
</feature>
<evidence type="ECO:0000313" key="3">
    <source>
        <dbReference type="EMBL" id="WWC65751.1"/>
    </source>
</evidence>
<evidence type="ECO:0008006" key="5">
    <source>
        <dbReference type="Google" id="ProtNLM"/>
    </source>
</evidence>
<evidence type="ECO:0000313" key="4">
    <source>
        <dbReference type="Proteomes" id="UP000078595"/>
    </source>
</evidence>
<gene>
    <name evidence="2" type="ORF">I303_07300</name>
    <name evidence="3" type="ORF">I303_108373</name>
</gene>
<reference evidence="3" key="2">
    <citation type="submission" date="2013-07" db="EMBL/GenBank/DDBJ databases">
        <authorList>
            <consortium name="The Broad Institute Genome Sequencing Platform"/>
            <person name="Cuomo C."/>
            <person name="Litvintseva A."/>
            <person name="Chen Y."/>
            <person name="Heitman J."/>
            <person name="Sun S."/>
            <person name="Springer D."/>
            <person name="Dromer F."/>
            <person name="Young S.K."/>
            <person name="Zeng Q."/>
            <person name="Gargeya S."/>
            <person name="Fitzgerald M."/>
            <person name="Abouelleil A."/>
            <person name="Alvarado L."/>
            <person name="Berlin A.M."/>
            <person name="Chapman S.B."/>
            <person name="Dewar J."/>
            <person name="Goldberg J."/>
            <person name="Griggs A."/>
            <person name="Gujja S."/>
            <person name="Hansen M."/>
            <person name="Howarth C."/>
            <person name="Imamovic A."/>
            <person name="Larimer J."/>
            <person name="McCowan C."/>
            <person name="Murphy C."/>
            <person name="Pearson M."/>
            <person name="Priest M."/>
            <person name="Roberts A."/>
            <person name="Saif S."/>
            <person name="Shea T."/>
            <person name="Sykes S."/>
            <person name="Wortman J."/>
            <person name="Nusbaum C."/>
            <person name="Birren B."/>
        </authorList>
    </citation>
    <scope>NUCLEOTIDE SEQUENCE</scope>
    <source>
        <strain evidence="3">CBS 10117</strain>
    </source>
</reference>
<sequence length="239" mass="26306">MPVEAPEGSLSPIQRQPSLSPERSDAGPSKRPRNTVADQHRRQVEKLLAKPEREIAINVGTKEKTLRAPREMMKNVQGSSAGAGSGEFHVYKQSRRREYERLKIMNDKARAEEEQAAFQARQAERDALADAKTAKNRAKRQKRKQGNKGKGDATATSNPGLAKPNGEMNENGKRKLAGGATVTFKKPGEESDDDDDDEDGEGNDDVVGPIPLPTSIPELSNQEMPKAVEERRITIVDED</sequence>
<dbReference type="VEuPathDB" id="FungiDB:I303_07300"/>
<keyword evidence="4" id="KW-1185">Reference proteome</keyword>
<dbReference type="GO" id="GO:0019901">
    <property type="term" value="F:protein kinase binding"/>
    <property type="evidence" value="ECO:0007669"/>
    <property type="project" value="TreeGrafter"/>
</dbReference>
<dbReference type="RefSeq" id="XP_018260382.1">
    <property type="nucleotide sequence ID" value="XM_018410573.1"/>
</dbReference>
<dbReference type="OrthoDB" id="10067079at2759"/>
<feature type="compositionally biased region" description="Acidic residues" evidence="1">
    <location>
        <begin position="190"/>
        <end position="204"/>
    </location>
</feature>
<dbReference type="Proteomes" id="UP000078595">
    <property type="component" value="Chromosome 11"/>
</dbReference>
<dbReference type="Pfam" id="PF06658">
    <property type="entry name" value="DUF1168"/>
    <property type="match status" value="1"/>
</dbReference>
<dbReference type="GO" id="GO:0003725">
    <property type="term" value="F:double-stranded RNA binding"/>
    <property type="evidence" value="ECO:0007669"/>
    <property type="project" value="InterPro"/>
</dbReference>
<accession>A0A1A5ZXK8</accession>
<dbReference type="EMBL" id="KI894035">
    <property type="protein sequence ID" value="OBR82540.1"/>
    <property type="molecule type" value="Genomic_DNA"/>
</dbReference>
<proteinExistence type="predicted"/>
<feature type="region of interest" description="Disordered" evidence="1">
    <location>
        <begin position="1"/>
        <end position="41"/>
    </location>
</feature>
<dbReference type="GO" id="GO:0004860">
    <property type="term" value="F:protein kinase inhibitor activity"/>
    <property type="evidence" value="ECO:0007669"/>
    <property type="project" value="TreeGrafter"/>
</dbReference>